<dbReference type="Proteomes" id="UP000887578">
    <property type="component" value="Unplaced"/>
</dbReference>
<proteinExistence type="inferred from homology"/>
<reference evidence="4" key="1">
    <citation type="submission" date="2022-11" db="UniProtKB">
        <authorList>
            <consortium name="WormBaseParasite"/>
        </authorList>
    </citation>
    <scope>IDENTIFICATION</scope>
</reference>
<feature type="domain" description="Ubiquitin-like" evidence="2">
    <location>
        <begin position="19"/>
        <end position="95"/>
    </location>
</feature>
<protein>
    <submittedName>
        <fullName evidence="4">Ubiquitin-like domain-containing protein</fullName>
    </submittedName>
</protein>
<comment type="similarity">
    <text evidence="1">Belongs to the ubiquitin family. SUMO subfamily.</text>
</comment>
<keyword evidence="3" id="KW-1185">Reference proteome</keyword>
<dbReference type="Gene3D" id="3.10.20.90">
    <property type="entry name" value="Phosphatidylinositol 3-kinase Catalytic Subunit, Chain A, domain 1"/>
    <property type="match status" value="1"/>
</dbReference>
<evidence type="ECO:0000259" key="2">
    <source>
        <dbReference type="PROSITE" id="PS50053"/>
    </source>
</evidence>
<accession>A0A914Q081</accession>
<evidence type="ECO:0000313" key="3">
    <source>
        <dbReference type="Proteomes" id="UP000887578"/>
    </source>
</evidence>
<dbReference type="SUPFAM" id="SSF54236">
    <property type="entry name" value="Ubiquitin-like"/>
    <property type="match status" value="1"/>
</dbReference>
<dbReference type="Pfam" id="PF11976">
    <property type="entry name" value="Rad60-SLD"/>
    <property type="match status" value="1"/>
</dbReference>
<sequence>MSDNKQQSSSASDVNEKQEYIKLKLINENDIEIYLLCKFNTKMIKLMKAFAKETKDNVKSLRFLFRGRYILENDTPKTLKLKDDDIIDIFYEQCG</sequence>
<dbReference type="PANTHER" id="PTHR10562">
    <property type="entry name" value="SMALL UBIQUITIN-RELATED MODIFIER"/>
    <property type="match status" value="1"/>
</dbReference>
<dbReference type="WBParaSite" id="PDA_v2.g20536.t1">
    <property type="protein sequence ID" value="PDA_v2.g20536.t1"/>
    <property type="gene ID" value="PDA_v2.g20536"/>
</dbReference>
<evidence type="ECO:0000256" key="1">
    <source>
        <dbReference type="ARBA" id="ARBA00009185"/>
    </source>
</evidence>
<dbReference type="AlphaFoldDB" id="A0A914Q081"/>
<dbReference type="InterPro" id="IPR022617">
    <property type="entry name" value="Rad60/SUMO-like_dom"/>
</dbReference>
<evidence type="ECO:0000313" key="4">
    <source>
        <dbReference type="WBParaSite" id="PDA_v2.g20536.t1"/>
    </source>
</evidence>
<dbReference type="InterPro" id="IPR029071">
    <property type="entry name" value="Ubiquitin-like_domsf"/>
</dbReference>
<name>A0A914Q081_9BILA</name>
<dbReference type="PROSITE" id="PS50053">
    <property type="entry name" value="UBIQUITIN_2"/>
    <property type="match status" value="1"/>
</dbReference>
<dbReference type="InterPro" id="IPR000626">
    <property type="entry name" value="Ubiquitin-like_dom"/>
</dbReference>
<organism evidence="3 4">
    <name type="scientific">Panagrolaimus davidi</name>
    <dbReference type="NCBI Taxonomy" id="227884"/>
    <lineage>
        <taxon>Eukaryota</taxon>
        <taxon>Metazoa</taxon>
        <taxon>Ecdysozoa</taxon>
        <taxon>Nematoda</taxon>
        <taxon>Chromadorea</taxon>
        <taxon>Rhabditida</taxon>
        <taxon>Tylenchina</taxon>
        <taxon>Panagrolaimomorpha</taxon>
        <taxon>Panagrolaimoidea</taxon>
        <taxon>Panagrolaimidae</taxon>
        <taxon>Panagrolaimus</taxon>
    </lineage>
</organism>